<organism evidence="7 8">
    <name type="scientific">Nocardioides baekrokdamisoli</name>
    <dbReference type="NCBI Taxonomy" id="1804624"/>
    <lineage>
        <taxon>Bacteria</taxon>
        <taxon>Bacillati</taxon>
        <taxon>Actinomycetota</taxon>
        <taxon>Actinomycetes</taxon>
        <taxon>Propionibacteriales</taxon>
        <taxon>Nocardioidaceae</taxon>
        <taxon>Nocardioides</taxon>
    </lineage>
</organism>
<evidence type="ECO:0000256" key="2">
    <source>
        <dbReference type="ARBA" id="ARBA00007165"/>
    </source>
</evidence>
<evidence type="ECO:0000256" key="1">
    <source>
        <dbReference type="ARBA" id="ARBA00004370"/>
    </source>
</evidence>
<keyword evidence="5 6" id="KW-0472">Membrane</keyword>
<accession>A0A3G9IUM5</accession>
<dbReference type="OrthoDB" id="9807214at2"/>
<dbReference type="KEGG" id="nbe:Back2_01900"/>
<evidence type="ECO:0000256" key="6">
    <source>
        <dbReference type="RuleBase" id="RU363076"/>
    </source>
</evidence>
<gene>
    <name evidence="7" type="ORF">Back2_01900</name>
</gene>
<dbReference type="CDD" id="cd06662">
    <property type="entry name" value="SURF1"/>
    <property type="match status" value="1"/>
</dbReference>
<dbReference type="PROSITE" id="PS50895">
    <property type="entry name" value="SURF1"/>
    <property type="match status" value="1"/>
</dbReference>
<dbReference type="AlphaFoldDB" id="A0A3G9IUM5"/>
<dbReference type="InterPro" id="IPR002994">
    <property type="entry name" value="Surf1/Shy1"/>
</dbReference>
<dbReference type="PANTHER" id="PTHR23427">
    <property type="entry name" value="SURFEIT LOCUS PROTEIN"/>
    <property type="match status" value="1"/>
</dbReference>
<evidence type="ECO:0000256" key="4">
    <source>
        <dbReference type="ARBA" id="ARBA00022989"/>
    </source>
</evidence>
<keyword evidence="4 6" id="KW-1133">Transmembrane helix</keyword>
<dbReference type="PANTHER" id="PTHR23427:SF2">
    <property type="entry name" value="SURFEIT LOCUS PROTEIN 1"/>
    <property type="match status" value="1"/>
</dbReference>
<dbReference type="GO" id="GO:0005886">
    <property type="term" value="C:plasma membrane"/>
    <property type="evidence" value="ECO:0007669"/>
    <property type="project" value="UniProtKB-SubCell"/>
</dbReference>
<dbReference type="RefSeq" id="WP_125565916.1">
    <property type="nucleotide sequence ID" value="NZ_AP019307.1"/>
</dbReference>
<reference evidence="7 8" key="1">
    <citation type="submission" date="2018-11" db="EMBL/GenBank/DDBJ databases">
        <title>Complete genome sequence of Nocardioides baekrokdamisoli strain KCTC 39748.</title>
        <authorList>
            <person name="Kang S.W."/>
            <person name="Lee K.C."/>
            <person name="Kim K.K."/>
            <person name="Kim J.S."/>
            <person name="Kim D.S."/>
            <person name="Ko S.H."/>
            <person name="Yang S.H."/>
            <person name="Shin Y.K."/>
            <person name="Lee J.S."/>
        </authorList>
    </citation>
    <scope>NUCLEOTIDE SEQUENCE [LARGE SCALE GENOMIC DNA]</scope>
    <source>
        <strain evidence="7 8">KCTC 39748</strain>
    </source>
</reference>
<comment type="subcellular location">
    <subcellularLocation>
        <location evidence="6">Cell membrane</location>
        <topology evidence="6">Multi-pass membrane protein</topology>
    </subcellularLocation>
    <subcellularLocation>
        <location evidence="1">Membrane</location>
    </subcellularLocation>
</comment>
<dbReference type="PROSITE" id="PS51257">
    <property type="entry name" value="PROKAR_LIPOPROTEIN"/>
    <property type="match status" value="1"/>
</dbReference>
<protein>
    <recommendedName>
        <fullName evidence="6">SURF1-like protein</fullName>
    </recommendedName>
</protein>
<sequence>MRSFRFLLSRRWALFAVAVALSAYACWLLGQWQFGRLHTRQANNAIVRINEHAPTASVAEVMKPITSTSTGPTVSNSNQWRHVTATGTYDTSHMIIWRYLTNDRSQSGVDMVVPLMTATGIVLVNRGWVGSEDSINLPTPAPVVPSGVVTVTGWLQQDGTGPSTAVNQVNGGANTRAISSTAVQAAMGKDWPVPVYGGWVALQSEKTAADNAPHAAPGMTPADYPTLDDGPHFFYGLQWYFFGILALFGFGYLAYEERRTEIDPEFAATMDARRRAHLERNAKKKAVKDAYKKAYADAGEK</sequence>
<keyword evidence="3 6" id="KW-0812">Transmembrane</keyword>
<evidence type="ECO:0000256" key="3">
    <source>
        <dbReference type="ARBA" id="ARBA00022692"/>
    </source>
</evidence>
<dbReference type="EMBL" id="AP019307">
    <property type="protein sequence ID" value="BBH15903.1"/>
    <property type="molecule type" value="Genomic_DNA"/>
</dbReference>
<evidence type="ECO:0000313" key="7">
    <source>
        <dbReference type="EMBL" id="BBH15903.1"/>
    </source>
</evidence>
<proteinExistence type="inferred from homology"/>
<dbReference type="Proteomes" id="UP000271573">
    <property type="component" value="Chromosome"/>
</dbReference>
<comment type="caution">
    <text evidence="6">Lacks conserved residue(s) required for the propagation of feature annotation.</text>
</comment>
<name>A0A3G9IUM5_9ACTN</name>
<dbReference type="InterPro" id="IPR045214">
    <property type="entry name" value="Surf1/Surf4"/>
</dbReference>
<feature type="transmembrane region" description="Helical" evidence="6">
    <location>
        <begin position="233"/>
        <end position="255"/>
    </location>
</feature>
<comment type="similarity">
    <text evidence="2 6">Belongs to the SURF1 family.</text>
</comment>
<dbReference type="Pfam" id="PF02104">
    <property type="entry name" value="SURF1"/>
    <property type="match status" value="1"/>
</dbReference>
<keyword evidence="8" id="KW-1185">Reference proteome</keyword>
<evidence type="ECO:0000313" key="8">
    <source>
        <dbReference type="Proteomes" id="UP000271573"/>
    </source>
</evidence>
<keyword evidence="6" id="KW-1003">Cell membrane</keyword>
<evidence type="ECO:0000256" key="5">
    <source>
        <dbReference type="ARBA" id="ARBA00023136"/>
    </source>
</evidence>